<name>A0ABU3KB18_9BACT</name>
<keyword evidence="1" id="KW-0732">Signal</keyword>
<organism evidence="2 3">
    <name type="scientific">Candidatus Nitronereus thalassa</name>
    <dbReference type="NCBI Taxonomy" id="3020898"/>
    <lineage>
        <taxon>Bacteria</taxon>
        <taxon>Pseudomonadati</taxon>
        <taxon>Nitrospirota</taxon>
        <taxon>Nitrospiria</taxon>
        <taxon>Nitrospirales</taxon>
        <taxon>Nitrospiraceae</taxon>
        <taxon>Candidatus Nitronereus</taxon>
    </lineage>
</organism>
<evidence type="ECO:0000256" key="1">
    <source>
        <dbReference type="SAM" id="SignalP"/>
    </source>
</evidence>
<feature type="signal peptide" evidence="1">
    <location>
        <begin position="1"/>
        <end position="24"/>
    </location>
</feature>
<feature type="chain" id="PRO_5045450655" evidence="1">
    <location>
        <begin position="25"/>
        <end position="209"/>
    </location>
</feature>
<comment type="caution">
    <text evidence="2">The sequence shown here is derived from an EMBL/GenBank/DDBJ whole genome shotgun (WGS) entry which is preliminary data.</text>
</comment>
<reference evidence="2 3" key="1">
    <citation type="journal article" date="2023" name="ISME J.">
        <title>Cultivation and genomic characterization of novel and ubiquitous marine nitrite-oxidizing bacteria from the Nitrospirales.</title>
        <authorList>
            <person name="Mueller A.J."/>
            <person name="Daebeler A."/>
            <person name="Herbold C.W."/>
            <person name="Kirkegaard R.H."/>
            <person name="Daims H."/>
        </authorList>
    </citation>
    <scope>NUCLEOTIDE SEQUENCE [LARGE SCALE GENOMIC DNA]</scope>
    <source>
        <strain evidence="2 3">EB</strain>
    </source>
</reference>
<evidence type="ECO:0000313" key="3">
    <source>
        <dbReference type="Proteomes" id="UP001250932"/>
    </source>
</evidence>
<proteinExistence type="predicted"/>
<keyword evidence="3" id="KW-1185">Reference proteome</keyword>
<protein>
    <submittedName>
        <fullName evidence="2">Uncharacterized protein</fullName>
    </submittedName>
</protein>
<accession>A0ABU3KB18</accession>
<dbReference type="EMBL" id="JAQOUE010000001">
    <property type="protein sequence ID" value="MDT7043679.1"/>
    <property type="molecule type" value="Genomic_DNA"/>
</dbReference>
<dbReference type="RefSeq" id="WP_313834244.1">
    <property type="nucleotide sequence ID" value="NZ_JAQOUE010000001.1"/>
</dbReference>
<evidence type="ECO:0000313" key="2">
    <source>
        <dbReference type="EMBL" id="MDT7043679.1"/>
    </source>
</evidence>
<dbReference type="Proteomes" id="UP001250932">
    <property type="component" value="Unassembled WGS sequence"/>
</dbReference>
<gene>
    <name evidence="2" type="ORF">PPG34_15095</name>
</gene>
<sequence length="209" mass="23064">MKTRTSIVIMGVCAVLGWPASLLAEAQHASPEPPVVQNFDWLPGGEEELSHVKPGQEPPGQEPYYVTMQVKFECLLFDGDCSQFQILKPPMTQAVPWHTVGGCSIDEALAGEPITEGIFTLRPGELTLIKVAYFNNTDKPVRFRGIPHYIEPQNLQPMTIMNCMCLGETYTVPPHSGWYRIIRLGPAFDTPDGARVVATHVLTSDSLVD</sequence>